<dbReference type="PANTHER" id="PTHR43673:SF10">
    <property type="entry name" value="NADH DEHYDROGENASE_NAD(P)H NITROREDUCTASE XCC3605-RELATED"/>
    <property type="match status" value="1"/>
</dbReference>
<comment type="caution">
    <text evidence="4">The sequence shown here is derived from an EMBL/GenBank/DDBJ whole genome shotgun (WGS) entry which is preliminary data.</text>
</comment>
<protein>
    <submittedName>
        <fullName evidence="4">Oxidoreductase</fullName>
    </submittedName>
</protein>
<proteinExistence type="inferred from homology"/>
<dbReference type="InterPro" id="IPR000415">
    <property type="entry name" value="Nitroreductase-like"/>
</dbReference>
<evidence type="ECO:0000313" key="5">
    <source>
        <dbReference type="Proteomes" id="UP000652013"/>
    </source>
</evidence>
<keyword evidence="5" id="KW-1185">Reference proteome</keyword>
<dbReference type="Proteomes" id="UP000652013">
    <property type="component" value="Unassembled WGS sequence"/>
</dbReference>
<evidence type="ECO:0000259" key="3">
    <source>
        <dbReference type="Pfam" id="PF00881"/>
    </source>
</evidence>
<organism evidence="4 5">
    <name type="scientific">Spirilliplanes yamanashiensis</name>
    <dbReference type="NCBI Taxonomy" id="42233"/>
    <lineage>
        <taxon>Bacteria</taxon>
        <taxon>Bacillati</taxon>
        <taxon>Actinomycetota</taxon>
        <taxon>Actinomycetes</taxon>
        <taxon>Micromonosporales</taxon>
        <taxon>Micromonosporaceae</taxon>
        <taxon>Spirilliplanes</taxon>
    </lineage>
</organism>
<dbReference type="GO" id="GO:0016491">
    <property type="term" value="F:oxidoreductase activity"/>
    <property type="evidence" value="ECO:0007669"/>
    <property type="project" value="UniProtKB-KW"/>
</dbReference>
<evidence type="ECO:0000256" key="1">
    <source>
        <dbReference type="ARBA" id="ARBA00007118"/>
    </source>
</evidence>
<dbReference type="InterPro" id="IPR029479">
    <property type="entry name" value="Nitroreductase"/>
</dbReference>
<evidence type="ECO:0000313" key="4">
    <source>
        <dbReference type="EMBL" id="GIJ04466.1"/>
    </source>
</evidence>
<evidence type="ECO:0000256" key="2">
    <source>
        <dbReference type="ARBA" id="ARBA00023002"/>
    </source>
</evidence>
<dbReference type="EMBL" id="BOOY01000027">
    <property type="protein sequence ID" value="GIJ04466.1"/>
    <property type="molecule type" value="Genomic_DNA"/>
</dbReference>
<dbReference type="PANTHER" id="PTHR43673">
    <property type="entry name" value="NAD(P)H NITROREDUCTASE YDGI-RELATED"/>
    <property type="match status" value="1"/>
</dbReference>
<feature type="domain" description="Nitroreductase" evidence="3">
    <location>
        <begin position="75"/>
        <end position="158"/>
    </location>
</feature>
<dbReference type="Pfam" id="PF00881">
    <property type="entry name" value="Nitroreductase"/>
    <property type="match status" value="2"/>
</dbReference>
<dbReference type="SUPFAM" id="SSF55469">
    <property type="entry name" value="FMN-dependent nitroreductase-like"/>
    <property type="match status" value="1"/>
</dbReference>
<reference evidence="4" key="1">
    <citation type="submission" date="2021-01" db="EMBL/GenBank/DDBJ databases">
        <title>Whole genome shotgun sequence of Spirilliplanes yamanashiensis NBRC 15828.</title>
        <authorList>
            <person name="Komaki H."/>
            <person name="Tamura T."/>
        </authorList>
    </citation>
    <scope>NUCLEOTIDE SEQUENCE</scope>
    <source>
        <strain evidence="4">NBRC 15828</strain>
    </source>
</reference>
<feature type="domain" description="Nitroreductase" evidence="3">
    <location>
        <begin position="15"/>
        <end position="63"/>
    </location>
</feature>
<dbReference type="AlphaFoldDB" id="A0A8J4DK29"/>
<accession>A0A8J4DK29</accession>
<name>A0A8J4DK29_9ACTN</name>
<dbReference type="Gene3D" id="3.40.109.10">
    <property type="entry name" value="NADH Oxidase"/>
    <property type="match status" value="1"/>
</dbReference>
<keyword evidence="2" id="KW-0560">Oxidoreductase</keyword>
<dbReference type="CDD" id="cd02138">
    <property type="entry name" value="TdsD-like"/>
    <property type="match status" value="1"/>
</dbReference>
<comment type="similarity">
    <text evidence="1">Belongs to the nitroreductase family.</text>
</comment>
<gene>
    <name evidence="4" type="ORF">Sya03_38180</name>
</gene>
<dbReference type="RefSeq" id="WP_203939696.1">
    <property type="nucleotide sequence ID" value="NZ_BAAAGJ010000005.1"/>
</dbReference>
<sequence length="198" mass="21085">MDKTATTRVPVHPLIAGRWSPRAFDAAHTLAPAEIAAMLEAARWAPSANNTQPWRFLVARRGDASFGTLFDLLAPGNRQWAGDASALVLVAARTTGDDGAPLPYAHYDTGQAVAHLVAQAQHDGLATHQMGGFDRAGAAAAFGLGADLQPVVVVAVGRRDPAKELPEPFASRERAPRHRREIGELMLDATCERALQLA</sequence>